<reference evidence="2" key="2">
    <citation type="submission" date="2015-01" db="EMBL/GenBank/DDBJ databases">
        <title>Evolutionary Origins and Diversification of the Mycorrhizal Mutualists.</title>
        <authorList>
            <consortium name="DOE Joint Genome Institute"/>
            <consortium name="Mycorrhizal Genomics Consortium"/>
            <person name="Kohler A."/>
            <person name="Kuo A."/>
            <person name="Nagy L.G."/>
            <person name="Floudas D."/>
            <person name="Copeland A."/>
            <person name="Barry K.W."/>
            <person name="Cichocki N."/>
            <person name="Veneault-Fourrey C."/>
            <person name="LaButti K."/>
            <person name="Lindquist E.A."/>
            <person name="Lipzen A."/>
            <person name="Lundell T."/>
            <person name="Morin E."/>
            <person name="Murat C."/>
            <person name="Riley R."/>
            <person name="Ohm R."/>
            <person name="Sun H."/>
            <person name="Tunlid A."/>
            <person name="Henrissat B."/>
            <person name="Grigoriev I.V."/>
            <person name="Hibbett D.S."/>
            <person name="Martin F."/>
        </authorList>
    </citation>
    <scope>NUCLEOTIDE SEQUENCE [LARGE SCALE GENOMIC DNA]</scope>
    <source>
        <strain evidence="2">Marx 270</strain>
    </source>
</reference>
<proteinExistence type="predicted"/>
<dbReference type="AlphaFoldDB" id="A0A0C3PJC4"/>
<protein>
    <submittedName>
        <fullName evidence="1">Uncharacterized protein</fullName>
    </submittedName>
</protein>
<gene>
    <name evidence="1" type="ORF">M404DRAFT_323095</name>
</gene>
<sequence>MDQTSRLLVTLLMYGSCPSSPFCECRAVDKLTPTHSVSGGSEVYASPFGGPSPLEEAKLHWPHRLSPLSKPLPIS</sequence>
<evidence type="ECO:0000313" key="2">
    <source>
        <dbReference type="Proteomes" id="UP000054217"/>
    </source>
</evidence>
<dbReference type="EMBL" id="KN831956">
    <property type="protein sequence ID" value="KIO08696.1"/>
    <property type="molecule type" value="Genomic_DNA"/>
</dbReference>
<evidence type="ECO:0000313" key="1">
    <source>
        <dbReference type="EMBL" id="KIO08696.1"/>
    </source>
</evidence>
<organism evidence="1 2">
    <name type="scientific">Pisolithus tinctorius Marx 270</name>
    <dbReference type="NCBI Taxonomy" id="870435"/>
    <lineage>
        <taxon>Eukaryota</taxon>
        <taxon>Fungi</taxon>
        <taxon>Dikarya</taxon>
        <taxon>Basidiomycota</taxon>
        <taxon>Agaricomycotina</taxon>
        <taxon>Agaricomycetes</taxon>
        <taxon>Agaricomycetidae</taxon>
        <taxon>Boletales</taxon>
        <taxon>Sclerodermatineae</taxon>
        <taxon>Pisolithaceae</taxon>
        <taxon>Pisolithus</taxon>
    </lineage>
</organism>
<name>A0A0C3PJC4_PISTI</name>
<accession>A0A0C3PJC4</accession>
<keyword evidence="2" id="KW-1185">Reference proteome</keyword>
<dbReference type="InParanoid" id="A0A0C3PJC4"/>
<dbReference type="Proteomes" id="UP000054217">
    <property type="component" value="Unassembled WGS sequence"/>
</dbReference>
<dbReference type="HOGENOM" id="CLU_2672055_0_0_1"/>
<reference evidence="1 2" key="1">
    <citation type="submission" date="2014-04" db="EMBL/GenBank/DDBJ databases">
        <authorList>
            <consortium name="DOE Joint Genome Institute"/>
            <person name="Kuo A."/>
            <person name="Kohler A."/>
            <person name="Costa M.D."/>
            <person name="Nagy L.G."/>
            <person name="Floudas D."/>
            <person name="Copeland A."/>
            <person name="Barry K.W."/>
            <person name="Cichocki N."/>
            <person name="Veneault-Fourrey C."/>
            <person name="LaButti K."/>
            <person name="Lindquist E.A."/>
            <person name="Lipzen A."/>
            <person name="Lundell T."/>
            <person name="Morin E."/>
            <person name="Murat C."/>
            <person name="Sun H."/>
            <person name="Tunlid A."/>
            <person name="Henrissat B."/>
            <person name="Grigoriev I.V."/>
            <person name="Hibbett D.S."/>
            <person name="Martin F."/>
            <person name="Nordberg H.P."/>
            <person name="Cantor M.N."/>
            <person name="Hua S.X."/>
        </authorList>
    </citation>
    <scope>NUCLEOTIDE SEQUENCE [LARGE SCALE GENOMIC DNA]</scope>
    <source>
        <strain evidence="1 2">Marx 270</strain>
    </source>
</reference>